<gene>
    <name evidence="1" type="ORF">CR155_12210</name>
</gene>
<comment type="caution">
    <text evidence="1">The sequence shown here is derived from an EMBL/GenBank/DDBJ whole genome shotgun (WGS) entry which is preliminary data.</text>
</comment>
<sequence>MRVNGTAVRYQSLWLLVATCHAQRSGKAALPVSMLRARFPGKANWRMLISRAFSDFEKWGIAVGWGQDVSCSVVLLNRRRRSQGPFWIDAGTLPRIHIQVEGVETDLASIAIFLGLPAAEIAARKGVGQIMDEVAYWGHLTQALRLAQDGFGGQVSNRLNEHFRSARDSAQNDFQRRLAILKESLAWRKTGDMRRSQATLNRLQRLLAQPEDVGEMPTLYAMAHIARGWNLYSRGDLNASYAELERLLLEPNLQLVIRYNPRVRFEYLNLWALVSKGRALGQKNLTLRERLIAADEAITALSGALEAAYEADSIEAAQDVAANIGFTNWLFWKSELVDTERVQTETTVQLQAVRWISLSEWICDRFGVGGGSAWNIIFLLRIVRGNCTCLQPKDLATFQSQRPLTMASALDAVQPFQSSFSKAKGFTAWSNVAAFAIEEIDASRIRYPPLQLANLLLETAWYSVYEHGLCKQAYDAIDRLERMMSELRPTERRFFRESMKCLPAEIRNL</sequence>
<keyword evidence="2" id="KW-1185">Reference proteome</keyword>
<dbReference type="OrthoDB" id="8827675at2"/>
<dbReference type="EMBL" id="PDNV01000007">
    <property type="protein sequence ID" value="PLC53711.1"/>
    <property type="molecule type" value="Genomic_DNA"/>
</dbReference>
<organism evidence="1 2">
    <name type="scientific">Pollutimonas nitritireducens</name>
    <dbReference type="NCBI Taxonomy" id="2045209"/>
    <lineage>
        <taxon>Bacteria</taxon>
        <taxon>Pseudomonadati</taxon>
        <taxon>Pseudomonadota</taxon>
        <taxon>Betaproteobacteria</taxon>
        <taxon>Burkholderiales</taxon>
        <taxon>Alcaligenaceae</taxon>
        <taxon>Pollutimonas</taxon>
    </lineage>
</organism>
<name>A0A2N4UFB5_9BURK</name>
<proteinExistence type="predicted"/>
<evidence type="ECO:0000313" key="2">
    <source>
        <dbReference type="Proteomes" id="UP000234328"/>
    </source>
</evidence>
<reference evidence="1 2" key="1">
    <citation type="submission" date="2017-10" db="EMBL/GenBank/DDBJ databases">
        <title>Two draft genome sequences of Pusillimonas sp. strains isolated from a nitrate- and radionuclide-contaminated groundwater in Russia.</title>
        <authorList>
            <person name="Grouzdev D.S."/>
            <person name="Tourova T.P."/>
            <person name="Goeva M.A."/>
            <person name="Babich T.L."/>
            <person name="Sokolova D.S."/>
            <person name="Abdullin R."/>
            <person name="Poltaraus A.B."/>
            <person name="Toshchakov S.V."/>
            <person name="Nazina T.N."/>
        </authorList>
    </citation>
    <scope>NUCLEOTIDE SEQUENCE [LARGE SCALE GENOMIC DNA]</scope>
    <source>
        <strain evidence="1 2">JR1/69-2-13</strain>
    </source>
</reference>
<evidence type="ECO:0000313" key="1">
    <source>
        <dbReference type="EMBL" id="PLC53711.1"/>
    </source>
</evidence>
<dbReference type="AlphaFoldDB" id="A0A2N4UFB5"/>
<dbReference type="Proteomes" id="UP000234328">
    <property type="component" value="Unassembled WGS sequence"/>
</dbReference>
<accession>A0A2N4UFB5</accession>
<protein>
    <submittedName>
        <fullName evidence="1">Uncharacterized protein</fullName>
    </submittedName>
</protein>